<feature type="region of interest" description="Disordered" evidence="1">
    <location>
        <begin position="1"/>
        <end position="26"/>
    </location>
</feature>
<accession>A0AAV5UM34</accession>
<evidence type="ECO:0000313" key="3">
    <source>
        <dbReference type="Proteomes" id="UP001432027"/>
    </source>
</evidence>
<feature type="compositionally biased region" description="Low complexity" evidence="1">
    <location>
        <begin position="1"/>
        <end position="17"/>
    </location>
</feature>
<evidence type="ECO:0000313" key="2">
    <source>
        <dbReference type="EMBL" id="GMT08186.1"/>
    </source>
</evidence>
<sequence length="142" mass="15972">RPCDSSLFSSSSSASSPRRWRSGKSSQVQVRVARGGALLRWRVRLPLEGTPQGEDRLERRVLRMAVLDGREVLLLQGGLPSGQPGRLSERDTVVHRELIDQSISYPHSPLLPLSLIEIPLQDQTMAYSDVFICEEYGVYRQL</sequence>
<evidence type="ECO:0000256" key="1">
    <source>
        <dbReference type="SAM" id="MobiDB-lite"/>
    </source>
</evidence>
<dbReference type="AlphaFoldDB" id="A0AAV5UM34"/>
<comment type="caution">
    <text evidence="2">The sequence shown here is derived from an EMBL/GenBank/DDBJ whole genome shotgun (WGS) entry which is preliminary data.</text>
</comment>
<keyword evidence="3" id="KW-1185">Reference proteome</keyword>
<dbReference type="Proteomes" id="UP001432027">
    <property type="component" value="Unassembled WGS sequence"/>
</dbReference>
<gene>
    <name evidence="2" type="ORF">PENTCL1PPCAC_30360</name>
</gene>
<name>A0AAV5UM34_9BILA</name>
<feature type="non-terminal residue" evidence="2">
    <location>
        <position position="1"/>
    </location>
</feature>
<protein>
    <submittedName>
        <fullName evidence="2">Uncharacterized protein</fullName>
    </submittedName>
</protein>
<proteinExistence type="predicted"/>
<dbReference type="EMBL" id="BTSX01000029">
    <property type="protein sequence ID" value="GMT08186.1"/>
    <property type="molecule type" value="Genomic_DNA"/>
</dbReference>
<reference evidence="2" key="1">
    <citation type="submission" date="2023-10" db="EMBL/GenBank/DDBJ databases">
        <title>Genome assembly of Pristionchus species.</title>
        <authorList>
            <person name="Yoshida K."/>
            <person name="Sommer R.J."/>
        </authorList>
    </citation>
    <scope>NUCLEOTIDE SEQUENCE</scope>
    <source>
        <strain evidence="2">RS0144</strain>
    </source>
</reference>
<feature type="non-terminal residue" evidence="2">
    <location>
        <position position="142"/>
    </location>
</feature>
<organism evidence="2 3">
    <name type="scientific">Pristionchus entomophagus</name>
    <dbReference type="NCBI Taxonomy" id="358040"/>
    <lineage>
        <taxon>Eukaryota</taxon>
        <taxon>Metazoa</taxon>
        <taxon>Ecdysozoa</taxon>
        <taxon>Nematoda</taxon>
        <taxon>Chromadorea</taxon>
        <taxon>Rhabditida</taxon>
        <taxon>Rhabditina</taxon>
        <taxon>Diplogasteromorpha</taxon>
        <taxon>Diplogasteroidea</taxon>
        <taxon>Neodiplogasteridae</taxon>
        <taxon>Pristionchus</taxon>
    </lineage>
</organism>